<name>C9LWM7_SELS3</name>
<dbReference type="Proteomes" id="UP000011124">
    <property type="component" value="Chromosome"/>
</dbReference>
<dbReference type="OrthoDB" id="1634325at2"/>
<feature type="chain" id="PRO_5010828817" description="P-type conjugative transfer protein TrbJ" evidence="2">
    <location>
        <begin position="23"/>
        <end position="251"/>
    </location>
</feature>
<evidence type="ECO:0000256" key="2">
    <source>
        <dbReference type="SAM" id="SignalP"/>
    </source>
</evidence>
<dbReference type="HOGENOM" id="CLU_1106520_0_0_9"/>
<organism evidence="4 5">
    <name type="scientific">Selenomonas sputigena (strain ATCC 35185 / DSM 20758 / CCUG 44933 / VPI D19B-28)</name>
    <dbReference type="NCBI Taxonomy" id="546271"/>
    <lineage>
        <taxon>Bacteria</taxon>
        <taxon>Bacillati</taxon>
        <taxon>Bacillota</taxon>
        <taxon>Negativicutes</taxon>
        <taxon>Selenomonadales</taxon>
        <taxon>Selenomonadaceae</taxon>
        <taxon>Selenomonas</taxon>
    </lineage>
</organism>
<feature type="signal peptide" evidence="2">
    <location>
        <begin position="1"/>
        <end position="22"/>
    </location>
</feature>
<dbReference type="eggNOG" id="ENOG50342WW">
    <property type="taxonomic scope" value="Bacteria"/>
</dbReference>
<dbReference type="STRING" id="546271.Selsp_0653"/>
<evidence type="ECO:0000313" key="4">
    <source>
        <dbReference type="EMBL" id="EEX76775.1"/>
    </source>
</evidence>
<evidence type="ECO:0008006" key="7">
    <source>
        <dbReference type="Google" id="ProtNLM"/>
    </source>
</evidence>
<evidence type="ECO:0000313" key="5">
    <source>
        <dbReference type="Proteomes" id="UP000003505"/>
    </source>
</evidence>
<feature type="region of interest" description="Disordered" evidence="1">
    <location>
        <begin position="231"/>
        <end position="251"/>
    </location>
</feature>
<dbReference type="RefSeq" id="WP_006193184.1">
    <property type="nucleotide sequence ID" value="NC_015437.1"/>
</dbReference>
<dbReference type="KEGG" id="ssg:Selsp_0653"/>
<keyword evidence="6" id="KW-1185">Reference proteome</keyword>
<evidence type="ECO:0000313" key="3">
    <source>
        <dbReference type="EMBL" id="AEB99622.1"/>
    </source>
</evidence>
<dbReference type="EMBL" id="ACKP02000044">
    <property type="protein sequence ID" value="EEX76775.1"/>
    <property type="molecule type" value="Genomic_DNA"/>
</dbReference>
<protein>
    <recommendedName>
        <fullName evidence="7">P-type conjugative transfer protein TrbJ</fullName>
    </recommendedName>
</protein>
<gene>
    <name evidence="3" type="ordered locus">Selsp_0653</name>
    <name evidence="4" type="ORF">SELSPUOL_01882</name>
</gene>
<dbReference type="AlphaFoldDB" id="C9LWM7"/>
<evidence type="ECO:0000256" key="1">
    <source>
        <dbReference type="SAM" id="MobiDB-lite"/>
    </source>
</evidence>
<dbReference type="EMBL" id="CP002637">
    <property type="protein sequence ID" value="AEB99622.1"/>
    <property type="molecule type" value="Genomic_DNA"/>
</dbReference>
<sequence>MKKKVFVVALTVSMIGASPAFAWGGWGSLLHPGDHVIDFKRLADSIKETAEYVKVVANEIANLKNRILANTKLDMDYGKVIGKVETDGCFPKMGDITANRGYKPIDDMYHDVWNAYGAREPYLDKLHEYLSGWNQEIAVFMGKIKEEQVSRGTVWQEVLSVQTPGIVGEKQRENNLSSLEALDSINQAQITGAEYMRRVAEQEAEATRRRIDDEEKKAASVYVYDPFHPTEYDNKHNGSKSQNVGFMKFGQ</sequence>
<reference evidence="4 5" key="1">
    <citation type="submission" date="2009-09" db="EMBL/GenBank/DDBJ databases">
        <authorList>
            <person name="Weinstock G."/>
            <person name="Sodergren E."/>
            <person name="Clifton S."/>
            <person name="Fulton L."/>
            <person name="Fulton B."/>
            <person name="Courtney L."/>
            <person name="Fronick C."/>
            <person name="Harrison M."/>
            <person name="Strong C."/>
            <person name="Farmer C."/>
            <person name="Delahaunty K."/>
            <person name="Markovic C."/>
            <person name="Hall O."/>
            <person name="Minx P."/>
            <person name="Tomlinson C."/>
            <person name="Mitreva M."/>
            <person name="Nelson J."/>
            <person name="Hou S."/>
            <person name="Wollam A."/>
            <person name="Pepin K.H."/>
            <person name="Johnson M."/>
            <person name="Bhonagiri V."/>
            <person name="Nash W.E."/>
            <person name="Warren W."/>
            <person name="Chinwalla A."/>
            <person name="Mardis E.R."/>
            <person name="Wilson R.K."/>
        </authorList>
    </citation>
    <scope>NUCLEOTIDE SEQUENCE [LARGE SCALE GENOMIC DNA]</scope>
    <source>
        <strain evidence="4">ATCC 35185</strain>
        <strain evidence="5">ATCC 35185 / DSM 20758 / VPI D19B-28</strain>
    </source>
</reference>
<reference evidence="3 6" key="2">
    <citation type="submission" date="2011-04" db="EMBL/GenBank/DDBJ databases">
        <title>The complete genome of Selenomonas sputigena DSM 20758.</title>
        <authorList>
            <consortium name="US DOE Joint Genome Institute (JGI-PGF)"/>
            <person name="Lucas S."/>
            <person name="Copeland A."/>
            <person name="Lapidus A."/>
            <person name="Bruce D."/>
            <person name="Goodwin L."/>
            <person name="Pitluck S."/>
            <person name="Peters L."/>
            <person name="Kyrpides N."/>
            <person name="Mavromatis K."/>
            <person name="Ivanova N."/>
            <person name="Ovchinnikova G."/>
            <person name="Teshima H."/>
            <person name="Detter J.C."/>
            <person name="Tapia R."/>
            <person name="Han C."/>
            <person name="Land M."/>
            <person name="Hauser L."/>
            <person name="Markowitz V."/>
            <person name="Cheng J.-F."/>
            <person name="Hugenholtz P."/>
            <person name="Woyke T."/>
            <person name="Wu D."/>
            <person name="Gronow S."/>
            <person name="Wellnitz S."/>
            <person name="Schneider S."/>
            <person name="Klenk H.-P."/>
            <person name="Eisen J.A."/>
        </authorList>
    </citation>
    <scope>NUCLEOTIDE SEQUENCE [LARGE SCALE GENOMIC DNA]</scope>
    <source>
        <strain evidence="3">ATCC 35185</strain>
        <strain evidence="6">ATCC 35185 / DSM 20758 / VPI D19B-28</strain>
    </source>
</reference>
<proteinExistence type="predicted"/>
<accession>C9LWM7</accession>
<keyword evidence="2" id="KW-0732">Signal</keyword>
<evidence type="ECO:0000313" key="6">
    <source>
        <dbReference type="Proteomes" id="UP000011124"/>
    </source>
</evidence>
<dbReference type="Proteomes" id="UP000003505">
    <property type="component" value="Unassembled WGS sequence"/>
</dbReference>